<dbReference type="AlphaFoldDB" id="A0A1G8U4S4"/>
<dbReference type="InterPro" id="IPR052513">
    <property type="entry name" value="Thioester_dehydratase-like"/>
</dbReference>
<keyword evidence="2" id="KW-1185">Reference proteome</keyword>
<sequence>MSDNTPRLLAHCCENGHVTYPSHPRCPDCGVEQTETVDLTAETGIVVSWTTVESTPPGVREPNTLALVEFSRESGTVTVLGGTTDAVAVGDEVAPVYVEQLRNPEHSVREGTDQAWHGFRFEPA</sequence>
<protein>
    <recommendedName>
        <fullName evidence="3">DUF35 domain-containing protein</fullName>
    </recommendedName>
</protein>
<dbReference type="STRING" id="890420.SAMN05216226_10451"/>
<reference evidence="1 2" key="1">
    <citation type="submission" date="2016-10" db="EMBL/GenBank/DDBJ databases">
        <authorList>
            <person name="de Groot N.N."/>
        </authorList>
    </citation>
    <scope>NUCLEOTIDE SEQUENCE [LARGE SCALE GENOMIC DNA]</scope>
    <source>
        <strain evidence="1 2">IBRC-M10015</strain>
    </source>
</reference>
<dbReference type="RefSeq" id="WP_092700096.1">
    <property type="nucleotide sequence ID" value="NZ_FNFC01000004.1"/>
</dbReference>
<gene>
    <name evidence="1" type="ORF">SAMN05216226_10451</name>
</gene>
<dbReference type="EMBL" id="FNFC01000004">
    <property type="protein sequence ID" value="SDJ48741.1"/>
    <property type="molecule type" value="Genomic_DNA"/>
</dbReference>
<name>A0A1G8U4S4_9EURY</name>
<dbReference type="OrthoDB" id="213852at2157"/>
<evidence type="ECO:0008006" key="3">
    <source>
        <dbReference type="Google" id="ProtNLM"/>
    </source>
</evidence>
<dbReference type="PANTHER" id="PTHR34075">
    <property type="entry name" value="BLR3430 PROTEIN"/>
    <property type="match status" value="1"/>
</dbReference>
<accession>A0A1G8U4S4</accession>
<dbReference type="PANTHER" id="PTHR34075:SF5">
    <property type="entry name" value="BLR3430 PROTEIN"/>
    <property type="match status" value="1"/>
</dbReference>
<proteinExistence type="predicted"/>
<dbReference type="InterPro" id="IPR012340">
    <property type="entry name" value="NA-bd_OB-fold"/>
</dbReference>
<dbReference type="SUPFAM" id="SSF50249">
    <property type="entry name" value="Nucleic acid-binding proteins"/>
    <property type="match status" value="1"/>
</dbReference>
<evidence type="ECO:0000313" key="2">
    <source>
        <dbReference type="Proteomes" id="UP000198856"/>
    </source>
</evidence>
<evidence type="ECO:0000313" key="1">
    <source>
        <dbReference type="EMBL" id="SDJ48741.1"/>
    </source>
</evidence>
<organism evidence="1 2">
    <name type="scientific">Halovenus aranensis</name>
    <dbReference type="NCBI Taxonomy" id="890420"/>
    <lineage>
        <taxon>Archaea</taxon>
        <taxon>Methanobacteriati</taxon>
        <taxon>Methanobacteriota</taxon>
        <taxon>Stenosarchaea group</taxon>
        <taxon>Halobacteria</taxon>
        <taxon>Halobacteriales</taxon>
        <taxon>Haloarculaceae</taxon>
        <taxon>Halovenus</taxon>
    </lineage>
</organism>
<dbReference type="Proteomes" id="UP000198856">
    <property type="component" value="Unassembled WGS sequence"/>
</dbReference>